<reference evidence="1 2" key="1">
    <citation type="journal article" date="2013" name="Nat. Genet.">
        <title>The high-quality draft genome of peach (Prunus persica) identifies unique patterns of genetic diversity, domestication and genome evolution.</title>
        <authorList>
            <consortium name="International Peach Genome Initiative"/>
            <person name="Verde I."/>
            <person name="Abbott A.G."/>
            <person name="Scalabrin S."/>
            <person name="Jung S."/>
            <person name="Shu S."/>
            <person name="Marroni F."/>
            <person name="Zhebentyayeva T."/>
            <person name="Dettori M.T."/>
            <person name="Grimwood J."/>
            <person name="Cattonaro F."/>
            <person name="Zuccolo A."/>
            <person name="Rossini L."/>
            <person name="Jenkins J."/>
            <person name="Vendramin E."/>
            <person name="Meisel L.A."/>
            <person name="Decroocq V."/>
            <person name="Sosinski B."/>
            <person name="Prochnik S."/>
            <person name="Mitros T."/>
            <person name="Policriti A."/>
            <person name="Cipriani G."/>
            <person name="Dondini L."/>
            <person name="Ficklin S."/>
            <person name="Goodstein D.M."/>
            <person name="Xuan P."/>
            <person name="Del Fabbro C."/>
            <person name="Aramini V."/>
            <person name="Copetti D."/>
            <person name="Gonzalez S."/>
            <person name="Horner D.S."/>
            <person name="Falchi R."/>
            <person name="Lucas S."/>
            <person name="Mica E."/>
            <person name="Maldonado J."/>
            <person name="Lazzari B."/>
            <person name="Bielenberg D."/>
            <person name="Pirona R."/>
            <person name="Miculan M."/>
            <person name="Barakat A."/>
            <person name="Testolin R."/>
            <person name="Stella A."/>
            <person name="Tartarini S."/>
            <person name="Tonutti P."/>
            <person name="Arus P."/>
            <person name="Orellana A."/>
            <person name="Wells C."/>
            <person name="Main D."/>
            <person name="Vizzotto G."/>
            <person name="Silva H."/>
            <person name="Salamini F."/>
            <person name="Schmutz J."/>
            <person name="Morgante M."/>
            <person name="Rokhsar D.S."/>
        </authorList>
    </citation>
    <scope>NUCLEOTIDE SEQUENCE [LARGE SCALE GENOMIC DNA]</scope>
    <source>
        <strain evidence="2">cv. Nemared</strain>
    </source>
</reference>
<accession>M5VP09</accession>
<keyword evidence="2" id="KW-1185">Reference proteome</keyword>
<sequence length="91" mass="10439">MMRSKRKRTKKINFGLYSSLVMKYSLSEIFSLHPVSHTRRWILGPHDALTSVHPVVQSPSHASYRCRKTSLCATGSRRNTSGLFRYIYGPP</sequence>
<dbReference type="Gramene" id="ONH92839">
    <property type="protein sequence ID" value="ONH92839"/>
    <property type="gene ID" value="PRUPE_8G199100"/>
</dbReference>
<dbReference type="AlphaFoldDB" id="M5VP09"/>
<dbReference type="EMBL" id="CM007658">
    <property type="protein sequence ID" value="ONH92839.1"/>
    <property type="molecule type" value="Genomic_DNA"/>
</dbReference>
<proteinExistence type="predicted"/>
<protein>
    <submittedName>
        <fullName evidence="1">Uncharacterized protein</fullName>
    </submittedName>
</protein>
<dbReference type="Proteomes" id="UP000006882">
    <property type="component" value="Chromosome G8"/>
</dbReference>
<organism evidence="1 2">
    <name type="scientific">Prunus persica</name>
    <name type="common">Peach</name>
    <name type="synonym">Amygdalus persica</name>
    <dbReference type="NCBI Taxonomy" id="3760"/>
    <lineage>
        <taxon>Eukaryota</taxon>
        <taxon>Viridiplantae</taxon>
        <taxon>Streptophyta</taxon>
        <taxon>Embryophyta</taxon>
        <taxon>Tracheophyta</taxon>
        <taxon>Spermatophyta</taxon>
        <taxon>Magnoliopsida</taxon>
        <taxon>eudicotyledons</taxon>
        <taxon>Gunneridae</taxon>
        <taxon>Pentapetalae</taxon>
        <taxon>rosids</taxon>
        <taxon>fabids</taxon>
        <taxon>Rosales</taxon>
        <taxon>Rosaceae</taxon>
        <taxon>Amygdaloideae</taxon>
        <taxon>Amygdaleae</taxon>
        <taxon>Prunus</taxon>
    </lineage>
</organism>
<dbReference type="HOGENOM" id="CLU_2431155_0_0_1"/>
<gene>
    <name evidence="1" type="ORF">PRUPE_8G199100</name>
</gene>
<evidence type="ECO:0000313" key="1">
    <source>
        <dbReference type="EMBL" id="ONH92839.1"/>
    </source>
</evidence>
<evidence type="ECO:0000313" key="2">
    <source>
        <dbReference type="Proteomes" id="UP000006882"/>
    </source>
</evidence>
<name>M5VP09_PRUPE</name>